<dbReference type="EMBL" id="MPUH01001365">
    <property type="protein sequence ID" value="OMJ68217.1"/>
    <property type="molecule type" value="Genomic_DNA"/>
</dbReference>
<reference evidence="1 2" key="1">
    <citation type="submission" date="2016-11" db="EMBL/GenBank/DDBJ databases">
        <title>The macronuclear genome of Stentor coeruleus: a giant cell with tiny introns.</title>
        <authorList>
            <person name="Slabodnick M."/>
            <person name="Ruby J.G."/>
            <person name="Reiff S.B."/>
            <person name="Swart E.C."/>
            <person name="Gosai S."/>
            <person name="Prabakaran S."/>
            <person name="Witkowska E."/>
            <person name="Larue G.E."/>
            <person name="Fisher S."/>
            <person name="Freeman R.M."/>
            <person name="Gunawardena J."/>
            <person name="Chu W."/>
            <person name="Stover N.A."/>
            <person name="Gregory B.D."/>
            <person name="Nowacki M."/>
            <person name="Derisi J."/>
            <person name="Roy S.W."/>
            <person name="Marshall W.F."/>
            <person name="Sood P."/>
        </authorList>
    </citation>
    <scope>NUCLEOTIDE SEQUENCE [LARGE SCALE GENOMIC DNA]</scope>
    <source>
        <strain evidence="1">WM001</strain>
    </source>
</reference>
<evidence type="ECO:0000313" key="1">
    <source>
        <dbReference type="EMBL" id="OMJ68217.1"/>
    </source>
</evidence>
<name>A0A1R2AUN7_9CILI</name>
<evidence type="ECO:0000313" key="2">
    <source>
        <dbReference type="Proteomes" id="UP000187209"/>
    </source>
</evidence>
<sequence>MIKKENKKHYRSSTINRYEDFDIYTEDKKIIQENLADLSTKETPVQQTPVYETYHYEMSQIQDSIQNRLKLELNCKEEKNKCLRDQVLQVFFKVSVPQITLEKKKNGKSNTSIGKLAKKTKKITSERYKGKVSDLKVKTKSATSLKKKNPHCKSVNLPKVSVKSRRSGFSNIELKPSFLV</sequence>
<dbReference type="Proteomes" id="UP000187209">
    <property type="component" value="Unassembled WGS sequence"/>
</dbReference>
<dbReference type="AlphaFoldDB" id="A0A1R2AUN7"/>
<keyword evidence="2" id="KW-1185">Reference proteome</keyword>
<proteinExistence type="predicted"/>
<gene>
    <name evidence="1" type="ORF">SteCoe_34400</name>
</gene>
<organism evidence="1 2">
    <name type="scientific">Stentor coeruleus</name>
    <dbReference type="NCBI Taxonomy" id="5963"/>
    <lineage>
        <taxon>Eukaryota</taxon>
        <taxon>Sar</taxon>
        <taxon>Alveolata</taxon>
        <taxon>Ciliophora</taxon>
        <taxon>Postciliodesmatophora</taxon>
        <taxon>Heterotrichea</taxon>
        <taxon>Heterotrichida</taxon>
        <taxon>Stentoridae</taxon>
        <taxon>Stentor</taxon>
    </lineage>
</organism>
<accession>A0A1R2AUN7</accession>
<protein>
    <submittedName>
        <fullName evidence="1">Uncharacterized protein</fullName>
    </submittedName>
</protein>
<comment type="caution">
    <text evidence="1">The sequence shown here is derived from an EMBL/GenBank/DDBJ whole genome shotgun (WGS) entry which is preliminary data.</text>
</comment>